<dbReference type="Pfam" id="PF00413">
    <property type="entry name" value="Peptidase_M10"/>
    <property type="match status" value="1"/>
</dbReference>
<keyword evidence="10" id="KW-1185">Reference proteome</keyword>
<keyword evidence="2" id="KW-0645">Protease</keyword>
<evidence type="ECO:0000256" key="2">
    <source>
        <dbReference type="ARBA" id="ARBA00022670"/>
    </source>
</evidence>
<feature type="binding site" evidence="7">
    <location>
        <position position="173"/>
    </location>
    <ligand>
        <name>Zn(2+)</name>
        <dbReference type="ChEBI" id="CHEBI:29105"/>
        <label>2</label>
        <note>catalytic</note>
    </ligand>
</feature>
<evidence type="ECO:0000256" key="7">
    <source>
        <dbReference type="PIRSR" id="PIRSR621190-2"/>
    </source>
</evidence>
<comment type="similarity">
    <text evidence="1">Belongs to the peptidase M10A family.</text>
</comment>
<evidence type="ECO:0000256" key="5">
    <source>
        <dbReference type="ARBA" id="ARBA00022833"/>
    </source>
</evidence>
<dbReference type="InterPro" id="IPR006026">
    <property type="entry name" value="Peptidase_Metallo"/>
</dbReference>
<evidence type="ECO:0000256" key="6">
    <source>
        <dbReference type="PIRSR" id="PIRSR621190-1"/>
    </source>
</evidence>
<feature type="binding site" evidence="7">
    <location>
        <position position="95"/>
    </location>
    <ligand>
        <name>Ca(2+)</name>
        <dbReference type="ChEBI" id="CHEBI:29108"/>
        <label>2</label>
    </ligand>
</feature>
<dbReference type="InterPro" id="IPR024079">
    <property type="entry name" value="MetalloPept_cat_dom_sf"/>
</dbReference>
<dbReference type="SUPFAM" id="SSF55486">
    <property type="entry name" value="Metalloproteases ('zincins'), catalytic domain"/>
    <property type="match status" value="1"/>
</dbReference>
<dbReference type="OrthoDB" id="406838at2759"/>
<feature type="domain" description="Peptidase metallopeptidase" evidence="8">
    <location>
        <begin position="34"/>
        <end position="200"/>
    </location>
</feature>
<feature type="binding site" evidence="7">
    <location>
        <position position="130"/>
    </location>
    <ligand>
        <name>Zn(2+)</name>
        <dbReference type="ChEBI" id="CHEBI:29105"/>
        <label>1</label>
    </ligand>
</feature>
<comment type="cofactor">
    <cofactor evidence="7">
        <name>Zn(2+)</name>
        <dbReference type="ChEBI" id="CHEBI:29105"/>
    </cofactor>
    <text evidence="7">Binds 2 Zn(2+) ions per subunit.</text>
</comment>
<comment type="caution">
    <text evidence="9">The sequence shown here is derived from an EMBL/GenBank/DDBJ whole genome shotgun (WGS) entry which is preliminary data.</text>
</comment>
<gene>
    <name evidence="9" type="ORF">CAMP_LOCUS7233</name>
</gene>
<dbReference type="GO" id="GO:0030574">
    <property type="term" value="P:collagen catabolic process"/>
    <property type="evidence" value="ECO:0007669"/>
    <property type="project" value="TreeGrafter"/>
</dbReference>
<feature type="binding site" evidence="7">
    <location>
        <position position="132"/>
    </location>
    <ligand>
        <name>Ca(2+)</name>
        <dbReference type="ChEBI" id="CHEBI:29108"/>
        <label>3</label>
    </ligand>
</feature>
<feature type="binding site" evidence="7">
    <location>
        <position position="135"/>
    </location>
    <ligand>
        <name>Ca(2+)</name>
        <dbReference type="ChEBI" id="CHEBI:29108"/>
        <label>1</label>
    </ligand>
</feature>
<dbReference type="AlphaFoldDB" id="A0A9P1N1Q3"/>
<evidence type="ECO:0000256" key="4">
    <source>
        <dbReference type="ARBA" id="ARBA00022801"/>
    </source>
</evidence>
<feature type="binding site" evidence="7">
    <location>
        <position position="165"/>
    </location>
    <ligand>
        <name>Zn(2+)</name>
        <dbReference type="ChEBI" id="CHEBI:29105"/>
        <label>2</label>
        <note>catalytic</note>
    </ligand>
</feature>
<evidence type="ECO:0000259" key="8">
    <source>
        <dbReference type="SMART" id="SM00235"/>
    </source>
</evidence>
<dbReference type="GO" id="GO:0004222">
    <property type="term" value="F:metalloendopeptidase activity"/>
    <property type="evidence" value="ECO:0007669"/>
    <property type="project" value="InterPro"/>
</dbReference>
<name>A0A9P1N1Q3_9PELO</name>
<feature type="binding site" evidence="7">
    <location>
        <position position="112"/>
    </location>
    <ligand>
        <name>Ca(2+)</name>
        <dbReference type="ChEBI" id="CHEBI:29108"/>
        <label>3</label>
    </ligand>
</feature>
<dbReference type="EMBL" id="CANHGI010000003">
    <property type="protein sequence ID" value="CAI5444596.1"/>
    <property type="molecule type" value="Genomic_DNA"/>
</dbReference>
<dbReference type="GO" id="GO:0008270">
    <property type="term" value="F:zinc ion binding"/>
    <property type="evidence" value="ECO:0007669"/>
    <property type="project" value="InterPro"/>
</dbReference>
<keyword evidence="7" id="KW-0106">Calcium</keyword>
<dbReference type="PRINTS" id="PR00138">
    <property type="entry name" value="MATRIXIN"/>
</dbReference>
<dbReference type="CDD" id="cd04278">
    <property type="entry name" value="ZnMc_MMP"/>
    <property type="match status" value="1"/>
</dbReference>
<feature type="binding site" evidence="7">
    <location>
        <position position="135"/>
    </location>
    <ligand>
        <name>Ca(2+)</name>
        <dbReference type="ChEBI" id="CHEBI:29108"/>
        <label>3</label>
    </ligand>
</feature>
<feature type="binding site" evidence="7">
    <location>
        <position position="155"/>
    </location>
    <ligand>
        <name>Zn(2+)</name>
        <dbReference type="ChEBI" id="CHEBI:29105"/>
        <label>2</label>
        <note>catalytic</note>
    </ligand>
</feature>
<reference evidence="9" key="1">
    <citation type="submission" date="2022-11" db="EMBL/GenBank/DDBJ databases">
        <authorList>
            <person name="Kikuchi T."/>
        </authorList>
    </citation>
    <scope>NUCLEOTIDE SEQUENCE</scope>
    <source>
        <strain evidence="9">PS1010</strain>
    </source>
</reference>
<protein>
    <recommendedName>
        <fullName evidence="8">Peptidase metallopeptidase domain-containing protein</fullName>
    </recommendedName>
</protein>
<feature type="binding site" evidence="7">
    <location>
        <position position="105"/>
    </location>
    <ligand>
        <name>Zn(2+)</name>
        <dbReference type="ChEBI" id="CHEBI:29105"/>
        <label>1</label>
    </ligand>
</feature>
<dbReference type="Proteomes" id="UP001152747">
    <property type="component" value="Unassembled WGS sequence"/>
</dbReference>
<keyword evidence="4" id="KW-0378">Hydrolase</keyword>
<dbReference type="SMART" id="SM00235">
    <property type="entry name" value="ZnMc"/>
    <property type="match status" value="1"/>
</dbReference>
<keyword evidence="3 7" id="KW-0479">Metal-binding</keyword>
<evidence type="ECO:0000256" key="1">
    <source>
        <dbReference type="ARBA" id="ARBA00010370"/>
    </source>
</evidence>
<dbReference type="PANTHER" id="PTHR10201">
    <property type="entry name" value="MATRIX METALLOPROTEINASE"/>
    <property type="match status" value="1"/>
</dbReference>
<dbReference type="Gene3D" id="3.40.390.10">
    <property type="entry name" value="Collagenase (Catalytic Domain)"/>
    <property type="match status" value="1"/>
</dbReference>
<feature type="active site" evidence="6">
    <location>
        <position position="156"/>
    </location>
</feature>
<dbReference type="GO" id="GO:0030198">
    <property type="term" value="P:extracellular matrix organization"/>
    <property type="evidence" value="ECO:0007669"/>
    <property type="project" value="TreeGrafter"/>
</dbReference>
<evidence type="ECO:0000313" key="10">
    <source>
        <dbReference type="Proteomes" id="UP001152747"/>
    </source>
</evidence>
<feature type="binding site" evidence="7">
    <location>
        <position position="113"/>
    </location>
    <ligand>
        <name>Ca(2+)</name>
        <dbReference type="ChEBI" id="CHEBI:29108"/>
        <label>3</label>
    </ligand>
</feature>
<dbReference type="GO" id="GO:0031012">
    <property type="term" value="C:extracellular matrix"/>
    <property type="evidence" value="ECO:0007669"/>
    <property type="project" value="InterPro"/>
</dbReference>
<evidence type="ECO:0000313" key="9">
    <source>
        <dbReference type="EMBL" id="CAI5444596.1"/>
    </source>
</evidence>
<dbReference type="PANTHER" id="PTHR10201:SF295">
    <property type="entry name" value="PEPTIDASE METALLOPEPTIDASE DOMAIN-CONTAINING PROTEIN"/>
    <property type="match status" value="1"/>
</dbReference>
<keyword evidence="5 7" id="KW-0862">Zinc</keyword>
<feature type="binding site" evidence="7">
    <location>
        <position position="120"/>
    </location>
    <ligand>
        <name>Zn(2+)</name>
        <dbReference type="ChEBI" id="CHEBI:29105"/>
        <label>1</label>
    </ligand>
</feature>
<dbReference type="InterPro" id="IPR021190">
    <property type="entry name" value="Pept_M10A"/>
</dbReference>
<accession>A0A9P1N1Q3</accession>
<comment type="cofactor">
    <cofactor evidence="7">
        <name>Ca(2+)</name>
        <dbReference type="ChEBI" id="CHEBI:29108"/>
    </cofactor>
    <text evidence="7">Can bind about 5 Ca(2+) ions per subunit.</text>
</comment>
<organism evidence="9 10">
    <name type="scientific">Caenorhabditis angaria</name>
    <dbReference type="NCBI Taxonomy" id="860376"/>
    <lineage>
        <taxon>Eukaryota</taxon>
        <taxon>Metazoa</taxon>
        <taxon>Ecdysozoa</taxon>
        <taxon>Nematoda</taxon>
        <taxon>Chromadorea</taxon>
        <taxon>Rhabditida</taxon>
        <taxon>Rhabditina</taxon>
        <taxon>Rhabditomorpha</taxon>
        <taxon>Rhabditoidea</taxon>
        <taxon>Rhabditidae</taxon>
        <taxon>Peloderinae</taxon>
        <taxon>Caenorhabditis</taxon>
    </lineage>
</organism>
<dbReference type="GO" id="GO:0006508">
    <property type="term" value="P:proteolysis"/>
    <property type="evidence" value="ECO:0007669"/>
    <property type="project" value="UniProtKB-KW"/>
</dbReference>
<evidence type="ECO:0000256" key="3">
    <source>
        <dbReference type="ARBA" id="ARBA00022723"/>
    </source>
</evidence>
<proteinExistence type="inferred from homology"/>
<feature type="binding site" evidence="7">
    <location>
        <position position="159"/>
    </location>
    <ligand>
        <name>Zn(2+)</name>
        <dbReference type="ChEBI" id="CHEBI:29105"/>
        <label>2</label>
        <note>catalytic</note>
    </ligand>
</feature>
<dbReference type="GO" id="GO:0005615">
    <property type="term" value="C:extracellular space"/>
    <property type="evidence" value="ECO:0007669"/>
    <property type="project" value="TreeGrafter"/>
</dbReference>
<dbReference type="InterPro" id="IPR001818">
    <property type="entry name" value="Pept_M10_metallopeptidase"/>
</dbReference>
<sequence>MLEEADYMLFEFGMRHLILLLFFAVLITESRNFEKKIWKKRTITWKFDDPFELLSQRQKNIVSELAENAFDEWKYALEGLLKIKKLEENSKIPADININFAKKNHSCIESFDGRGGVVAHSTYPTNGILHLDADELWHTGDQTKGEVDLRYVLIHEIGHVLGLRHSRRKNSVMRRNYRKSTKSFKLSKYDVRAIRKLYTFN</sequence>
<dbReference type="InterPro" id="IPR033739">
    <property type="entry name" value="M10A_MMP"/>
</dbReference>